<dbReference type="Gene3D" id="3.40.190.10">
    <property type="entry name" value="Periplasmic binding protein-like II"/>
    <property type="match status" value="1"/>
</dbReference>
<dbReference type="SUPFAM" id="SSF53850">
    <property type="entry name" value="Periplasmic binding protein-like II"/>
    <property type="match status" value="1"/>
</dbReference>
<proteinExistence type="inferred from homology"/>
<dbReference type="PIRSF" id="PIRSF017082">
    <property type="entry name" value="YflP"/>
    <property type="match status" value="1"/>
</dbReference>
<dbReference type="PANTHER" id="PTHR42928:SF5">
    <property type="entry name" value="BLR1237 PROTEIN"/>
    <property type="match status" value="1"/>
</dbReference>
<dbReference type="OrthoDB" id="8678477at2"/>
<dbReference type="InterPro" id="IPR042100">
    <property type="entry name" value="Bug_dom1"/>
</dbReference>
<comment type="similarity">
    <text evidence="1">Belongs to the UPF0065 (bug) family.</text>
</comment>
<evidence type="ECO:0000313" key="2">
    <source>
        <dbReference type="EMBL" id="SMC32809.1"/>
    </source>
</evidence>
<dbReference type="EMBL" id="FWXJ01000002">
    <property type="protein sequence ID" value="SMC32809.1"/>
    <property type="molecule type" value="Genomic_DNA"/>
</dbReference>
<dbReference type="AlphaFoldDB" id="A0A1W1Y9K1"/>
<reference evidence="2 3" key="1">
    <citation type="submission" date="2017-04" db="EMBL/GenBank/DDBJ databases">
        <authorList>
            <person name="Afonso C.L."/>
            <person name="Miller P.J."/>
            <person name="Scott M.A."/>
            <person name="Spackman E."/>
            <person name="Goraichik I."/>
            <person name="Dimitrov K.M."/>
            <person name="Suarez D.L."/>
            <person name="Swayne D.E."/>
        </authorList>
    </citation>
    <scope>NUCLEOTIDE SEQUENCE [LARGE SCALE GENOMIC DNA]</scope>
    <source>
        <strain evidence="2 3">VK13</strain>
    </source>
</reference>
<dbReference type="RefSeq" id="WP_084282417.1">
    <property type="nucleotide sequence ID" value="NZ_FWXJ01000002.1"/>
</dbReference>
<accession>A0A1W1Y9K1</accession>
<dbReference type="STRING" id="1938817.SAMN06296008_102131"/>
<dbReference type="CDD" id="cd07012">
    <property type="entry name" value="PBP2_Bug_TTT"/>
    <property type="match status" value="1"/>
</dbReference>
<dbReference type="Gene3D" id="3.40.190.150">
    <property type="entry name" value="Bordetella uptake gene, domain 1"/>
    <property type="match status" value="1"/>
</dbReference>
<dbReference type="PANTHER" id="PTHR42928">
    <property type="entry name" value="TRICARBOXYLATE-BINDING PROTEIN"/>
    <property type="match status" value="1"/>
</dbReference>
<evidence type="ECO:0000256" key="1">
    <source>
        <dbReference type="ARBA" id="ARBA00006987"/>
    </source>
</evidence>
<dbReference type="InterPro" id="IPR005064">
    <property type="entry name" value="BUG"/>
</dbReference>
<protein>
    <submittedName>
        <fullName evidence="2">Tripartite-type tricarboxylate transporter, receptor component TctC</fullName>
    </submittedName>
</protein>
<organism evidence="2 3">
    <name type="scientific">Polynucleobacter kasalickyi</name>
    <dbReference type="NCBI Taxonomy" id="1938817"/>
    <lineage>
        <taxon>Bacteria</taxon>
        <taxon>Pseudomonadati</taxon>
        <taxon>Pseudomonadota</taxon>
        <taxon>Betaproteobacteria</taxon>
        <taxon>Burkholderiales</taxon>
        <taxon>Burkholderiaceae</taxon>
        <taxon>Polynucleobacter</taxon>
    </lineage>
</organism>
<name>A0A1W1Y9K1_9BURK</name>
<dbReference type="Proteomes" id="UP000192708">
    <property type="component" value="Unassembled WGS sequence"/>
</dbReference>
<evidence type="ECO:0000313" key="3">
    <source>
        <dbReference type="Proteomes" id="UP000192708"/>
    </source>
</evidence>
<keyword evidence="2" id="KW-0675">Receptor</keyword>
<sequence length="335" mass="35783">MPTISKNRRTLLQLVIASIGSSFIASEKSFAKDAWPSAKPIKLIIPAQPGGGLDLIARTMADKLSQATGTSFISENIGGGGGTIASLATSRANPDGQTFMVVNISTHGTNPAIRNLPYDSMKDFNHIAMVGGSPNVFVVGPELSKLESIEALFAELKKKGRPISYGSAGPGTSSHLLVEELSVATGIPFLHAPYRGIGPALVDVMAGRVDVAFPGLIAALQFIKGNRLKPFAVTSQVRMPQIQSVPTFTEIGMSEFSSLQWYGISGPAGIPAEIVNNLNGHINRILKDPQIMAKFEAETLNVMPMTPQQFTAYIDKDLNKWKKLVKERGIQVDGA</sequence>
<dbReference type="Pfam" id="PF03401">
    <property type="entry name" value="TctC"/>
    <property type="match status" value="1"/>
</dbReference>
<gene>
    <name evidence="2" type="ORF">SAMN06296008_102131</name>
</gene>
<keyword evidence="3" id="KW-1185">Reference proteome</keyword>